<keyword evidence="1" id="KW-0812">Transmembrane</keyword>
<evidence type="ECO:0000313" key="2">
    <source>
        <dbReference type="EMBL" id="PYI56901.1"/>
    </source>
</evidence>
<feature type="transmembrane region" description="Helical" evidence="1">
    <location>
        <begin position="81"/>
        <end position="97"/>
    </location>
</feature>
<evidence type="ECO:0008006" key="4">
    <source>
        <dbReference type="Google" id="ProtNLM"/>
    </source>
</evidence>
<reference evidence="2 3" key="1">
    <citation type="submission" date="2018-05" db="EMBL/GenBank/DDBJ databases">
        <title>Paenibacillus flagellatus sp. nov., isolated from selenium mineral soil.</title>
        <authorList>
            <person name="Dai X."/>
        </authorList>
    </citation>
    <scope>NUCLEOTIDE SEQUENCE [LARGE SCALE GENOMIC DNA]</scope>
    <source>
        <strain evidence="2 3">DXL2</strain>
    </source>
</reference>
<organism evidence="2 3">
    <name type="scientific">Paenibacillus flagellatus</name>
    <dbReference type="NCBI Taxonomy" id="2211139"/>
    <lineage>
        <taxon>Bacteria</taxon>
        <taxon>Bacillati</taxon>
        <taxon>Bacillota</taxon>
        <taxon>Bacilli</taxon>
        <taxon>Bacillales</taxon>
        <taxon>Paenibacillaceae</taxon>
        <taxon>Paenibacillus</taxon>
    </lineage>
</organism>
<dbReference type="OrthoDB" id="2893048at2"/>
<protein>
    <recommendedName>
        <fullName evidence="4">DoxX family protein</fullName>
    </recommendedName>
</protein>
<name>A0A2V5KBH8_9BACL</name>
<evidence type="ECO:0000256" key="1">
    <source>
        <dbReference type="SAM" id="Phobius"/>
    </source>
</evidence>
<keyword evidence="1" id="KW-1133">Transmembrane helix</keyword>
<dbReference type="Proteomes" id="UP000247476">
    <property type="component" value="Unassembled WGS sequence"/>
</dbReference>
<proteinExistence type="predicted"/>
<sequence length="109" mass="11893">MYVIGAVNGFLFRFGFETILPESPEAIRLLGTGYLLVTEKSLELAGGLLLLSGRFVPLAAAALFPVTVNIVLFHAFVDRGLLPLVLGMLAAHLYVLWTKRSHYAGLFES</sequence>
<keyword evidence="3" id="KW-1185">Reference proteome</keyword>
<keyword evidence="1" id="KW-0472">Membrane</keyword>
<dbReference type="EMBL" id="QJVJ01000001">
    <property type="protein sequence ID" value="PYI56901.1"/>
    <property type="molecule type" value="Genomic_DNA"/>
</dbReference>
<feature type="transmembrane region" description="Helical" evidence="1">
    <location>
        <begin position="55"/>
        <end position="75"/>
    </location>
</feature>
<gene>
    <name evidence="2" type="ORF">DLM86_00150</name>
</gene>
<comment type="caution">
    <text evidence="2">The sequence shown here is derived from an EMBL/GenBank/DDBJ whole genome shotgun (WGS) entry which is preliminary data.</text>
</comment>
<accession>A0A2V5KBH8</accession>
<evidence type="ECO:0000313" key="3">
    <source>
        <dbReference type="Proteomes" id="UP000247476"/>
    </source>
</evidence>
<dbReference type="AlphaFoldDB" id="A0A2V5KBH8"/>